<evidence type="ECO:0000256" key="10">
    <source>
        <dbReference type="ARBA" id="ARBA00023277"/>
    </source>
</evidence>
<reference evidence="14" key="1">
    <citation type="submission" date="2025-08" db="UniProtKB">
        <authorList>
            <consortium name="RefSeq"/>
        </authorList>
    </citation>
    <scope>IDENTIFICATION</scope>
    <source>
        <tissue evidence="14">Sperm</tissue>
    </source>
</reference>
<evidence type="ECO:0000256" key="6">
    <source>
        <dbReference type="ARBA" id="ARBA00022989"/>
    </source>
</evidence>
<dbReference type="GO" id="GO:0016051">
    <property type="term" value="P:carbohydrate biosynthetic process"/>
    <property type="evidence" value="ECO:0007669"/>
    <property type="project" value="InterPro"/>
</dbReference>
<dbReference type="InterPro" id="IPR018011">
    <property type="entry name" value="Carb_sulfotrans_8-10"/>
</dbReference>
<keyword evidence="6" id="KW-1133">Transmembrane helix</keyword>
<dbReference type="GO" id="GO:0030166">
    <property type="term" value="P:proteoglycan biosynthetic process"/>
    <property type="evidence" value="ECO:0007669"/>
    <property type="project" value="TreeGrafter"/>
</dbReference>
<evidence type="ECO:0000256" key="5">
    <source>
        <dbReference type="ARBA" id="ARBA00022968"/>
    </source>
</evidence>
<accession>A0AAJ7U0I9</accession>
<keyword evidence="10 11" id="KW-0119">Carbohydrate metabolism</keyword>
<dbReference type="RefSeq" id="XP_032827500.1">
    <property type="nucleotide sequence ID" value="XM_032971609.1"/>
</dbReference>
<proteinExistence type="inferred from homology"/>
<gene>
    <name evidence="14" type="primary">CHST13</name>
</gene>
<keyword evidence="7 11" id="KW-0333">Golgi apparatus</keyword>
<dbReference type="KEGG" id="pmrn:116952344"/>
<evidence type="ECO:0000256" key="8">
    <source>
        <dbReference type="ARBA" id="ARBA00023136"/>
    </source>
</evidence>
<dbReference type="Proteomes" id="UP001318040">
    <property type="component" value="Chromosome 46"/>
</dbReference>
<dbReference type="PANTHER" id="PTHR12137:SF60">
    <property type="entry name" value="CARBOHYDRATE SULFOTRANSFERASE 13"/>
    <property type="match status" value="1"/>
</dbReference>
<sequence length="358" mass="40315">MRLRLFRMALLSCGCSILLALAYLHGSLAPGVAPFRTRSLGDVDGILSWEQRMTIVSADPVQRARRERLSRGCNAIQEGGLGGGPGGGPKRRVLSPADLKHLLVDDEHRLIYCYVPKVACTNWKRVMLVLSGRARGRQAQAIPAHEAHVPGALRSLAHFNASEINRRLHSYLSFLFVRHPFERLVSAYTNKFTKRYNTAFHSRYGTRIIQRHRRAPGAEAARRGSDVRFEEFAWYLADPRTRAEEPFNEHWETVTALCHPCHVRYDVVGKYETLQRDAGLVLRLAGASADVEFPPAPARARRGGGDGGGRGGKGSEARREALKHFRTLGAHYRRRLYALYRHDFLLFNYSAAAFMDTR</sequence>
<evidence type="ECO:0000313" key="13">
    <source>
        <dbReference type="Proteomes" id="UP001318040"/>
    </source>
</evidence>
<dbReference type="PANTHER" id="PTHR12137">
    <property type="entry name" value="CARBOHYDRATE SULFOTRANSFERASE"/>
    <property type="match status" value="1"/>
</dbReference>
<organism evidence="13 14">
    <name type="scientific">Petromyzon marinus</name>
    <name type="common">Sea lamprey</name>
    <dbReference type="NCBI Taxonomy" id="7757"/>
    <lineage>
        <taxon>Eukaryota</taxon>
        <taxon>Metazoa</taxon>
        <taxon>Chordata</taxon>
        <taxon>Craniata</taxon>
        <taxon>Vertebrata</taxon>
        <taxon>Cyclostomata</taxon>
        <taxon>Hyperoartia</taxon>
        <taxon>Petromyzontiformes</taxon>
        <taxon>Petromyzontidae</taxon>
        <taxon>Petromyzon</taxon>
    </lineage>
</organism>
<comment type="similarity">
    <text evidence="2 11">Belongs to the sulfotransferase 2 family.</text>
</comment>
<evidence type="ECO:0000256" key="2">
    <source>
        <dbReference type="ARBA" id="ARBA00006339"/>
    </source>
</evidence>
<dbReference type="GO" id="GO:0000139">
    <property type="term" value="C:Golgi membrane"/>
    <property type="evidence" value="ECO:0007669"/>
    <property type="project" value="UniProtKB-SubCell"/>
</dbReference>
<dbReference type="CTD" id="166012"/>
<evidence type="ECO:0000256" key="11">
    <source>
        <dbReference type="RuleBase" id="RU364020"/>
    </source>
</evidence>
<evidence type="ECO:0000256" key="3">
    <source>
        <dbReference type="ARBA" id="ARBA00022679"/>
    </source>
</evidence>
<keyword evidence="3 11" id="KW-0808">Transferase</keyword>
<evidence type="ECO:0000256" key="4">
    <source>
        <dbReference type="ARBA" id="ARBA00022692"/>
    </source>
</evidence>
<dbReference type="InterPro" id="IPR005331">
    <property type="entry name" value="Sulfotransferase"/>
</dbReference>
<keyword evidence="4" id="KW-0812">Transmembrane</keyword>
<keyword evidence="9 11" id="KW-0325">Glycoprotein</keyword>
<keyword evidence="13" id="KW-1185">Reference proteome</keyword>
<evidence type="ECO:0000313" key="14">
    <source>
        <dbReference type="RefSeq" id="XP_032827500.1"/>
    </source>
</evidence>
<evidence type="ECO:0000256" key="1">
    <source>
        <dbReference type="ARBA" id="ARBA00004323"/>
    </source>
</evidence>
<dbReference type="AlphaFoldDB" id="A0AAJ7U0I9"/>
<feature type="region of interest" description="Disordered" evidence="12">
    <location>
        <begin position="294"/>
        <end position="316"/>
    </location>
</feature>
<dbReference type="EC" id="2.8.2.-" evidence="11"/>
<protein>
    <recommendedName>
        <fullName evidence="11">Carbohydrate sulfotransferase</fullName>
        <ecNumber evidence="11">2.8.2.-</ecNumber>
    </recommendedName>
</protein>
<evidence type="ECO:0000256" key="7">
    <source>
        <dbReference type="ARBA" id="ARBA00023034"/>
    </source>
</evidence>
<name>A0AAJ7U0I9_PETMA</name>
<evidence type="ECO:0000256" key="12">
    <source>
        <dbReference type="SAM" id="MobiDB-lite"/>
    </source>
</evidence>
<dbReference type="GO" id="GO:0008146">
    <property type="term" value="F:sulfotransferase activity"/>
    <property type="evidence" value="ECO:0007669"/>
    <property type="project" value="InterPro"/>
</dbReference>
<keyword evidence="8" id="KW-0472">Membrane</keyword>
<evidence type="ECO:0000256" key="9">
    <source>
        <dbReference type="ARBA" id="ARBA00023180"/>
    </source>
</evidence>
<comment type="subcellular location">
    <subcellularLocation>
        <location evidence="1 11">Golgi apparatus membrane</location>
        <topology evidence="1 11">Single-pass type II membrane protein</topology>
    </subcellularLocation>
</comment>
<dbReference type="Pfam" id="PF03567">
    <property type="entry name" value="Sulfotransfer_2"/>
    <property type="match status" value="1"/>
</dbReference>
<keyword evidence="5 11" id="KW-0735">Signal-anchor</keyword>